<evidence type="ECO:0000313" key="2">
    <source>
        <dbReference type="EMBL" id="KEY63864.1"/>
    </source>
</evidence>
<proteinExistence type="predicted"/>
<gene>
    <name evidence="2" type="ORF">S7711_11528</name>
</gene>
<dbReference type="AlphaFoldDB" id="A0A084AEY5"/>
<keyword evidence="1" id="KW-0812">Transmembrane</keyword>
<reference evidence="2 3" key="1">
    <citation type="journal article" date="2014" name="BMC Genomics">
        <title>Comparative genome sequencing reveals chemotype-specific gene clusters in the toxigenic black mold Stachybotrys.</title>
        <authorList>
            <person name="Semeiks J."/>
            <person name="Borek D."/>
            <person name="Otwinowski Z."/>
            <person name="Grishin N.V."/>
        </authorList>
    </citation>
    <scope>NUCLEOTIDE SEQUENCE [LARGE SCALE GENOMIC DNA]</scope>
    <source>
        <strain evidence="3">CBS 109288 / IBT 7711</strain>
    </source>
</reference>
<feature type="transmembrane region" description="Helical" evidence="1">
    <location>
        <begin position="166"/>
        <end position="185"/>
    </location>
</feature>
<dbReference type="HOGENOM" id="CLU_1300399_0_0_1"/>
<name>A0A084AEY5_STACB</name>
<keyword evidence="3" id="KW-1185">Reference proteome</keyword>
<organism evidence="2 3">
    <name type="scientific">Stachybotrys chartarum (strain CBS 109288 / IBT 7711)</name>
    <name type="common">Toxic black mold</name>
    <name type="synonym">Stilbospora chartarum</name>
    <dbReference type="NCBI Taxonomy" id="1280523"/>
    <lineage>
        <taxon>Eukaryota</taxon>
        <taxon>Fungi</taxon>
        <taxon>Dikarya</taxon>
        <taxon>Ascomycota</taxon>
        <taxon>Pezizomycotina</taxon>
        <taxon>Sordariomycetes</taxon>
        <taxon>Hypocreomycetidae</taxon>
        <taxon>Hypocreales</taxon>
        <taxon>Stachybotryaceae</taxon>
        <taxon>Stachybotrys</taxon>
    </lineage>
</organism>
<keyword evidence="1" id="KW-1133">Transmembrane helix</keyword>
<keyword evidence="1" id="KW-0472">Membrane</keyword>
<evidence type="ECO:0000256" key="1">
    <source>
        <dbReference type="SAM" id="Phobius"/>
    </source>
</evidence>
<evidence type="ECO:0000313" key="3">
    <source>
        <dbReference type="Proteomes" id="UP000028045"/>
    </source>
</evidence>
<sequence>MVADNPNVSTASDILSAMTASRNFPKVDDGEIGLHTLAVVWSLLPSFLDKMILALFPWCGSSPSVNDVPNRCNTRSWATGQSCFHTKCSWGPDMVLTAAARKGFGVLTFLRDACPDDYGLREPSTSPSGVLFLIALPALPSLNILAARADVSLGLPRPDNFLLQPWLLNFLALAFLGLTCGFELFRPILASTMLASPQRRSTSSSSEVDDER</sequence>
<feature type="transmembrane region" description="Helical" evidence="1">
    <location>
        <begin position="129"/>
        <end position="146"/>
    </location>
</feature>
<dbReference type="Proteomes" id="UP000028045">
    <property type="component" value="Unassembled WGS sequence"/>
</dbReference>
<protein>
    <submittedName>
        <fullName evidence="2">Uncharacterized protein</fullName>
    </submittedName>
</protein>
<accession>A0A084AEY5</accession>
<dbReference type="EMBL" id="KL649649">
    <property type="protein sequence ID" value="KEY63864.1"/>
    <property type="molecule type" value="Genomic_DNA"/>
</dbReference>